<keyword evidence="3" id="KW-1185">Reference proteome</keyword>
<organism evidence="2 3">
    <name type="scientific">Photobacterium pectinilyticum</name>
    <dbReference type="NCBI Taxonomy" id="2906793"/>
    <lineage>
        <taxon>Bacteria</taxon>
        <taxon>Pseudomonadati</taxon>
        <taxon>Pseudomonadota</taxon>
        <taxon>Gammaproteobacteria</taxon>
        <taxon>Vibrionales</taxon>
        <taxon>Vibrionaceae</taxon>
        <taxon>Photobacterium</taxon>
    </lineage>
</organism>
<keyword evidence="1" id="KW-0472">Membrane</keyword>
<proteinExistence type="predicted"/>
<accession>A0ABT1NDH9</accession>
<reference evidence="2 3" key="1">
    <citation type="submission" date="2022-07" db="EMBL/GenBank/DDBJ databases">
        <title>Photobacterium pectinilyticum sp. nov., a marine bacterium isolated from surface seawater of Qingdao offshore.</title>
        <authorList>
            <person name="Wang X."/>
        </authorList>
    </citation>
    <scope>NUCLEOTIDE SEQUENCE [LARGE SCALE GENOMIC DNA]</scope>
    <source>
        <strain evidence="2 3">ZSDE20</strain>
    </source>
</reference>
<name>A0ABT1NDH9_9GAMM</name>
<gene>
    <name evidence="2" type="ORF">NHN17_25665</name>
</gene>
<keyword evidence="1" id="KW-1133">Transmembrane helix</keyword>
<protein>
    <submittedName>
        <fullName evidence="2">Uncharacterized protein</fullName>
    </submittedName>
</protein>
<comment type="caution">
    <text evidence="2">The sequence shown here is derived from an EMBL/GenBank/DDBJ whole genome shotgun (WGS) entry which is preliminary data.</text>
</comment>
<feature type="transmembrane region" description="Helical" evidence="1">
    <location>
        <begin position="49"/>
        <end position="72"/>
    </location>
</feature>
<dbReference type="RefSeq" id="WP_255045524.1">
    <property type="nucleotide sequence ID" value="NZ_JANEYT010000181.1"/>
</dbReference>
<sequence length="73" mass="8454">MMQSQNKGQKQMHTVIYPATKADIIDLKKDFTKELSSLKKEVNYLRKEVNSIVIIGYVVLLIVWLALIKYILS</sequence>
<dbReference type="Proteomes" id="UP001524460">
    <property type="component" value="Unassembled WGS sequence"/>
</dbReference>
<keyword evidence="1" id="KW-0812">Transmembrane</keyword>
<evidence type="ECO:0000313" key="2">
    <source>
        <dbReference type="EMBL" id="MCQ1061404.1"/>
    </source>
</evidence>
<evidence type="ECO:0000313" key="3">
    <source>
        <dbReference type="Proteomes" id="UP001524460"/>
    </source>
</evidence>
<evidence type="ECO:0000256" key="1">
    <source>
        <dbReference type="SAM" id="Phobius"/>
    </source>
</evidence>
<dbReference type="EMBL" id="JANEYT010000181">
    <property type="protein sequence ID" value="MCQ1061404.1"/>
    <property type="molecule type" value="Genomic_DNA"/>
</dbReference>